<feature type="transmembrane region" description="Helical" evidence="1">
    <location>
        <begin position="33"/>
        <end position="50"/>
    </location>
</feature>
<proteinExistence type="predicted"/>
<keyword evidence="1" id="KW-0812">Transmembrane</keyword>
<evidence type="ECO:0000256" key="1">
    <source>
        <dbReference type="SAM" id="Phobius"/>
    </source>
</evidence>
<evidence type="ECO:0000313" key="2">
    <source>
        <dbReference type="EMBL" id="NRN65802.1"/>
    </source>
</evidence>
<dbReference type="Proteomes" id="UP000763557">
    <property type="component" value="Unassembled WGS sequence"/>
</dbReference>
<feature type="transmembrane region" description="Helical" evidence="1">
    <location>
        <begin position="549"/>
        <end position="570"/>
    </location>
</feature>
<name>A0ABX2F3B9_9PSEU</name>
<keyword evidence="3" id="KW-1185">Reference proteome</keyword>
<feature type="transmembrane region" description="Helical" evidence="1">
    <location>
        <begin position="525"/>
        <end position="543"/>
    </location>
</feature>
<dbReference type="EMBL" id="JAAATY010000007">
    <property type="protein sequence ID" value="NRN65802.1"/>
    <property type="molecule type" value="Genomic_DNA"/>
</dbReference>
<feature type="transmembrane region" description="Helical" evidence="1">
    <location>
        <begin position="414"/>
        <end position="438"/>
    </location>
</feature>
<dbReference type="RefSeq" id="WP_173130518.1">
    <property type="nucleotide sequence ID" value="NZ_CBCSGW010000026.1"/>
</dbReference>
<feature type="transmembrane region" description="Helical" evidence="1">
    <location>
        <begin position="444"/>
        <end position="464"/>
    </location>
</feature>
<comment type="caution">
    <text evidence="2">The sequence shown here is derived from an EMBL/GenBank/DDBJ whole genome shotgun (WGS) entry which is preliminary data.</text>
</comment>
<dbReference type="Gene3D" id="3.40.50.300">
    <property type="entry name" value="P-loop containing nucleotide triphosphate hydrolases"/>
    <property type="match status" value="1"/>
</dbReference>
<keyword evidence="1" id="KW-1133">Transmembrane helix</keyword>
<evidence type="ECO:0000313" key="3">
    <source>
        <dbReference type="Proteomes" id="UP000763557"/>
    </source>
</evidence>
<keyword evidence="1" id="KW-0472">Membrane</keyword>
<reference evidence="2 3" key="1">
    <citation type="submission" date="2020-01" db="EMBL/GenBank/DDBJ databases">
        <title>Kibdelosporangium persica a novel Actinomycetes from a hot desert in Iran.</title>
        <authorList>
            <person name="Safaei N."/>
            <person name="Zaburannyi N."/>
            <person name="Mueller R."/>
            <person name="Wink J."/>
        </authorList>
    </citation>
    <scope>NUCLEOTIDE SEQUENCE [LARGE SCALE GENOMIC DNA]</scope>
    <source>
        <strain evidence="2 3">4NS15</strain>
    </source>
</reference>
<dbReference type="InterPro" id="IPR027417">
    <property type="entry name" value="P-loop_NTPase"/>
</dbReference>
<sequence>MIVVVVAAGLAGVVWMFTGRVAGDAAIGNAQVVGALAGVLAVLVAVVVLWPRGFRRVNAQQTENGHAEVAVEYLANETLRYWRREAKDRRITNPSPASVRWAWGSPDFAVPAAELQPDLPAVSGGLVLGSTGKVLTAGVVTELRQQLYECLDVTRGRIVVLGGPGAGKTSAMLLLLIDILEHRQAGSRVPIPVWLSLGGWNPDSISLEDWAAETLIRDYPALSASVHGGRAIAKELIRTGKVALFLDGLDEMAPAIQGRALQKVDRDAAGLKVVLTSRPREYHAAIRDGRLYGAAVVEVLPVDVDDAAAFLLAEQFGERRMAWQYVTDQLRDHPDSVAARTLRTPLALSLARETYTRADPAELFDTRAYPSPDTLLQHLLARSLILAYPDPAERARATRWLSWMARNMGARRDLLWWDILAWVPSWPTRLVFGLVAALPVCLTGGRGVLLGLVIGFVAAVVSGFELGPRTFVLRWLTYRELRDLLVSGVGPERAVELAAFWANPSATARAGSPLELYQSDLRRSLVLGLGTVLVLGLIGGLMADLAVGLALGFVAGLPSGLGPALQLTVVQMTWWSRGRGVRFLPLLNTAVHRQVLRQAGAAYQFRHACLQDYLATLDQPK</sequence>
<protein>
    <submittedName>
        <fullName evidence="2">NACHT domain-containing protein</fullName>
    </submittedName>
</protein>
<gene>
    <name evidence="2" type="ORF">GC106_30170</name>
</gene>
<accession>A0ABX2F3B9</accession>
<organism evidence="2 3">
    <name type="scientific">Kibdelosporangium persicum</name>
    <dbReference type="NCBI Taxonomy" id="2698649"/>
    <lineage>
        <taxon>Bacteria</taxon>
        <taxon>Bacillati</taxon>
        <taxon>Actinomycetota</taxon>
        <taxon>Actinomycetes</taxon>
        <taxon>Pseudonocardiales</taxon>
        <taxon>Pseudonocardiaceae</taxon>
        <taxon>Kibdelosporangium</taxon>
    </lineage>
</organism>
<dbReference type="SUPFAM" id="SSF52540">
    <property type="entry name" value="P-loop containing nucleoside triphosphate hydrolases"/>
    <property type="match status" value="1"/>
</dbReference>